<evidence type="ECO:0000313" key="3">
    <source>
        <dbReference type="Proteomes" id="UP000812270"/>
    </source>
</evidence>
<keyword evidence="3" id="KW-1185">Reference proteome</keyword>
<dbReference type="InterPro" id="IPR007492">
    <property type="entry name" value="LytTR_DNA-bd_dom"/>
</dbReference>
<evidence type="ECO:0000313" key="2">
    <source>
        <dbReference type="EMBL" id="MBV4355928.1"/>
    </source>
</evidence>
<organism evidence="2 3">
    <name type="scientific">Pinibacter aurantiacus</name>
    <dbReference type="NCBI Taxonomy" id="2851599"/>
    <lineage>
        <taxon>Bacteria</taxon>
        <taxon>Pseudomonadati</taxon>
        <taxon>Bacteroidota</taxon>
        <taxon>Chitinophagia</taxon>
        <taxon>Chitinophagales</taxon>
        <taxon>Chitinophagaceae</taxon>
        <taxon>Pinibacter</taxon>
    </lineage>
</organism>
<proteinExistence type="predicted"/>
<dbReference type="EMBL" id="JAHSPG010000001">
    <property type="protein sequence ID" value="MBV4355928.1"/>
    <property type="molecule type" value="Genomic_DNA"/>
</dbReference>
<sequence>MAGPNTIYQVLQNVQDKMTGFIEHLTMRAIGEKLPPGSHARVHKFFIVMTDKISSICNDMVRIKDKEIPLSPIPYKQVASKILEKIICHIFLSVQKRYSISSYE</sequence>
<evidence type="ECO:0000259" key="1">
    <source>
        <dbReference type="Pfam" id="PF04397"/>
    </source>
</evidence>
<dbReference type="AlphaFoldDB" id="A0A9E2S3I2"/>
<feature type="domain" description="HTH LytTR-type" evidence="1">
    <location>
        <begin position="23"/>
        <end position="77"/>
    </location>
</feature>
<dbReference type="Pfam" id="PF04397">
    <property type="entry name" value="LytTR"/>
    <property type="match status" value="1"/>
</dbReference>
<gene>
    <name evidence="2" type="ORF">KTO63_02130</name>
</gene>
<accession>A0A9E2S3I2</accession>
<dbReference type="Proteomes" id="UP000812270">
    <property type="component" value="Unassembled WGS sequence"/>
</dbReference>
<dbReference type="RefSeq" id="WP_217789472.1">
    <property type="nucleotide sequence ID" value="NZ_JAHSPG010000001.1"/>
</dbReference>
<comment type="caution">
    <text evidence="2">The sequence shown here is derived from an EMBL/GenBank/DDBJ whole genome shotgun (WGS) entry which is preliminary data.</text>
</comment>
<dbReference type="GO" id="GO:0003677">
    <property type="term" value="F:DNA binding"/>
    <property type="evidence" value="ECO:0007669"/>
    <property type="project" value="UniProtKB-KW"/>
</dbReference>
<keyword evidence="2" id="KW-0238">DNA-binding</keyword>
<protein>
    <submittedName>
        <fullName evidence="2">LytTR family transcriptional regulator DNA-binding domain-containing protein</fullName>
    </submittedName>
</protein>
<name>A0A9E2S3I2_9BACT</name>
<reference evidence="2" key="1">
    <citation type="submission" date="2021-06" db="EMBL/GenBank/DDBJ databases">
        <authorList>
            <person name="Huq M.A."/>
        </authorList>
    </citation>
    <scope>NUCLEOTIDE SEQUENCE</scope>
    <source>
        <strain evidence="2">MAH-26</strain>
    </source>
</reference>